<keyword evidence="3 5" id="KW-1133">Transmembrane helix</keyword>
<dbReference type="EMBL" id="JAZGQO010000015">
    <property type="protein sequence ID" value="KAK6169467.1"/>
    <property type="molecule type" value="Genomic_DNA"/>
</dbReference>
<accession>A0AAN8G2Y6</accession>
<name>A0AAN8G2Y6_PATCE</name>
<feature type="region of interest" description="Disordered" evidence="6">
    <location>
        <begin position="367"/>
        <end position="394"/>
    </location>
</feature>
<evidence type="ECO:0000313" key="9">
    <source>
        <dbReference type="EMBL" id="KAK6169467.1"/>
    </source>
</evidence>
<evidence type="ECO:0000256" key="6">
    <source>
        <dbReference type="SAM" id="MobiDB-lite"/>
    </source>
</evidence>
<dbReference type="InterPro" id="IPR006202">
    <property type="entry name" value="Neur_chan_lig-bd"/>
</dbReference>
<feature type="domain" description="Neurotransmitter-gated ion-channel ligand-binding" evidence="7">
    <location>
        <begin position="34"/>
        <end position="240"/>
    </location>
</feature>
<protein>
    <recommendedName>
        <fullName evidence="11">Neuronal acetylcholine receptor subunit alpha-10-like</fullName>
    </recommendedName>
</protein>
<gene>
    <name evidence="9" type="ORF">SNE40_020516</name>
</gene>
<comment type="subcellular location">
    <subcellularLocation>
        <location evidence="1">Membrane</location>
        <topology evidence="1">Multi-pass membrane protein</topology>
    </subcellularLocation>
</comment>
<dbReference type="InterPro" id="IPR038050">
    <property type="entry name" value="Neuro_actylchol_rec"/>
</dbReference>
<dbReference type="SUPFAM" id="SSF63712">
    <property type="entry name" value="Nicotinic receptor ligand binding domain-like"/>
    <property type="match status" value="1"/>
</dbReference>
<evidence type="ECO:0000313" key="10">
    <source>
        <dbReference type="Proteomes" id="UP001347796"/>
    </source>
</evidence>
<dbReference type="InterPro" id="IPR036734">
    <property type="entry name" value="Neur_chan_lig-bd_sf"/>
</dbReference>
<organism evidence="9 10">
    <name type="scientific">Patella caerulea</name>
    <name type="common">Rayed Mediterranean limpet</name>
    <dbReference type="NCBI Taxonomy" id="87958"/>
    <lineage>
        <taxon>Eukaryota</taxon>
        <taxon>Metazoa</taxon>
        <taxon>Spiralia</taxon>
        <taxon>Lophotrochozoa</taxon>
        <taxon>Mollusca</taxon>
        <taxon>Gastropoda</taxon>
        <taxon>Patellogastropoda</taxon>
        <taxon>Patelloidea</taxon>
        <taxon>Patellidae</taxon>
        <taxon>Patella</taxon>
    </lineage>
</organism>
<evidence type="ECO:0008006" key="11">
    <source>
        <dbReference type="Google" id="ProtNLM"/>
    </source>
</evidence>
<comment type="similarity">
    <text evidence="5">Belongs to the ligand-gated ion channel (TC 1.A.9) family.</text>
</comment>
<dbReference type="SUPFAM" id="SSF90112">
    <property type="entry name" value="Neurotransmitter-gated ion-channel transmembrane pore"/>
    <property type="match status" value="1"/>
</dbReference>
<keyword evidence="5" id="KW-0407">Ion channel</keyword>
<evidence type="ECO:0000259" key="7">
    <source>
        <dbReference type="Pfam" id="PF02931"/>
    </source>
</evidence>
<evidence type="ECO:0000256" key="1">
    <source>
        <dbReference type="ARBA" id="ARBA00004141"/>
    </source>
</evidence>
<dbReference type="Pfam" id="PF02932">
    <property type="entry name" value="Neur_chan_memb"/>
    <property type="match status" value="1"/>
</dbReference>
<dbReference type="InterPro" id="IPR006201">
    <property type="entry name" value="Neur_channel"/>
</dbReference>
<dbReference type="PROSITE" id="PS00236">
    <property type="entry name" value="NEUROTR_ION_CHANNEL"/>
    <property type="match status" value="1"/>
</dbReference>
<proteinExistence type="inferred from homology"/>
<feature type="signal peptide" evidence="5">
    <location>
        <begin position="1"/>
        <end position="21"/>
    </location>
</feature>
<evidence type="ECO:0000256" key="5">
    <source>
        <dbReference type="RuleBase" id="RU000687"/>
    </source>
</evidence>
<sequence length="456" mass="52180">MKTWTLRGILFMDVIITQVLTDRIVNEAIKHEALLYKDLFSDYGSGLVPRGNETGSVTIGMGIEFNSNIDMDEIKEQLGVTVVFVKEWTDERLMWDPNRYGGISILKMPASIVWLPDIVLFNGVGEEFTFNKDKVILYNSGKVYWMHSVRLLIKCNVDLIKFPFDKQVCKFSFGSWGYNGNIVNITYFRGDASKSIYVVGPSGNDWKITDHSVRLLETYYSCCPEPYQTMEYRVTLERKPLYYIHVYILPAVILSLLIPFQLFLPPESRERLTLGSVLILSNILMIFKLQQVLPIQLSRLASIGVFYTFNLIWSCFATLATIFALNVHNRGPRQGKMPDIIRWVFLRCLKRIVCLGNDTDNPGEACNASGSMKGLENPMLSSSTDGQKVKETETGSKLEADVEDLNRQIRFFTRRVRSNEVKEEMLGEWHQVSLVIDRIIFFLFLLSVAVYSAVLL</sequence>
<evidence type="ECO:0000256" key="3">
    <source>
        <dbReference type="ARBA" id="ARBA00022989"/>
    </source>
</evidence>
<dbReference type="PRINTS" id="PR00252">
    <property type="entry name" value="NRIONCHANNEL"/>
</dbReference>
<feature type="transmembrane region" description="Helical" evidence="5">
    <location>
        <begin position="241"/>
        <end position="260"/>
    </location>
</feature>
<feature type="transmembrane region" description="Helical" evidence="5">
    <location>
        <begin position="272"/>
        <end position="293"/>
    </location>
</feature>
<dbReference type="AlphaFoldDB" id="A0AAN8G2Y6"/>
<dbReference type="Pfam" id="PF02931">
    <property type="entry name" value="Neur_chan_LBD"/>
    <property type="match status" value="1"/>
</dbReference>
<dbReference type="InterPro" id="IPR006029">
    <property type="entry name" value="Neurotrans-gated_channel_TM"/>
</dbReference>
<dbReference type="Gene3D" id="1.20.58.390">
    <property type="entry name" value="Neurotransmitter-gated ion-channel transmembrane domain"/>
    <property type="match status" value="1"/>
</dbReference>
<dbReference type="PANTHER" id="PTHR18945">
    <property type="entry name" value="NEUROTRANSMITTER GATED ION CHANNEL"/>
    <property type="match status" value="1"/>
</dbReference>
<dbReference type="FunFam" id="2.70.170.10:FF:000028">
    <property type="entry name" value="AcetylCholine Receptor"/>
    <property type="match status" value="1"/>
</dbReference>
<dbReference type="GO" id="GO:0016020">
    <property type="term" value="C:membrane"/>
    <property type="evidence" value="ECO:0007669"/>
    <property type="project" value="UniProtKB-SubCell"/>
</dbReference>
<reference evidence="9 10" key="1">
    <citation type="submission" date="2024-01" db="EMBL/GenBank/DDBJ databases">
        <title>The genome of the rayed Mediterranean limpet Patella caerulea (Linnaeus, 1758).</title>
        <authorList>
            <person name="Anh-Thu Weber A."/>
            <person name="Halstead-Nussloch G."/>
        </authorList>
    </citation>
    <scope>NUCLEOTIDE SEQUENCE [LARGE SCALE GENOMIC DNA]</scope>
    <source>
        <strain evidence="9">AATW-2023a</strain>
        <tissue evidence="9">Whole specimen</tissue>
    </source>
</reference>
<dbReference type="Proteomes" id="UP001347796">
    <property type="component" value="Unassembled WGS sequence"/>
</dbReference>
<keyword evidence="5" id="KW-0406">Ion transport</keyword>
<feature type="domain" description="Neurotransmitter-gated ion-channel transmembrane" evidence="8">
    <location>
        <begin position="248"/>
        <end position="455"/>
    </location>
</feature>
<dbReference type="InterPro" id="IPR018000">
    <property type="entry name" value="Neurotransmitter_ion_chnl_CS"/>
</dbReference>
<dbReference type="GO" id="GO:0004888">
    <property type="term" value="F:transmembrane signaling receptor activity"/>
    <property type="evidence" value="ECO:0007669"/>
    <property type="project" value="InterPro"/>
</dbReference>
<dbReference type="CDD" id="cd19051">
    <property type="entry name" value="LGIC_TM_cation"/>
    <property type="match status" value="1"/>
</dbReference>
<comment type="caution">
    <text evidence="9">The sequence shown here is derived from an EMBL/GenBank/DDBJ whole genome shotgun (WGS) entry which is preliminary data.</text>
</comment>
<evidence type="ECO:0000259" key="8">
    <source>
        <dbReference type="Pfam" id="PF02932"/>
    </source>
</evidence>
<dbReference type="GO" id="GO:0005230">
    <property type="term" value="F:extracellular ligand-gated monoatomic ion channel activity"/>
    <property type="evidence" value="ECO:0007669"/>
    <property type="project" value="InterPro"/>
</dbReference>
<keyword evidence="10" id="KW-1185">Reference proteome</keyword>
<keyword evidence="5" id="KW-0813">Transport</keyword>
<keyword evidence="2 5" id="KW-0812">Transmembrane</keyword>
<evidence type="ECO:0000256" key="4">
    <source>
        <dbReference type="ARBA" id="ARBA00023136"/>
    </source>
</evidence>
<evidence type="ECO:0000256" key="2">
    <source>
        <dbReference type="ARBA" id="ARBA00022692"/>
    </source>
</evidence>
<feature type="transmembrane region" description="Helical" evidence="5">
    <location>
        <begin position="305"/>
        <end position="327"/>
    </location>
</feature>
<feature type="chain" id="PRO_5042670743" description="Neuronal acetylcholine receptor subunit alpha-10-like" evidence="5">
    <location>
        <begin position="22"/>
        <end position="456"/>
    </location>
</feature>
<feature type="transmembrane region" description="Helical" evidence="5">
    <location>
        <begin position="435"/>
        <end position="454"/>
    </location>
</feature>
<keyword evidence="4 5" id="KW-0472">Membrane</keyword>
<keyword evidence="5" id="KW-0732">Signal</keyword>
<dbReference type="Gene3D" id="2.70.170.10">
    <property type="entry name" value="Neurotransmitter-gated ion-channel ligand-binding domain"/>
    <property type="match status" value="1"/>
</dbReference>
<dbReference type="InterPro" id="IPR036719">
    <property type="entry name" value="Neuro-gated_channel_TM_sf"/>
</dbReference>